<dbReference type="Proteomes" id="UP000000343">
    <property type="component" value="Chromosome"/>
</dbReference>
<dbReference type="eggNOG" id="COG4775">
    <property type="taxonomic scope" value="Bacteria"/>
</dbReference>
<proteinExistence type="predicted"/>
<dbReference type="Gene3D" id="3.10.20.310">
    <property type="entry name" value="membrane protein fhac"/>
    <property type="match status" value="1"/>
</dbReference>
<organism evidence="3">
    <name type="scientific">Granulicella tundricola (strain ATCC BAA-1859 / DSM 23138 / MP5ACTX9)</name>
    <dbReference type="NCBI Taxonomy" id="1198114"/>
    <lineage>
        <taxon>Bacteria</taxon>
        <taxon>Pseudomonadati</taxon>
        <taxon>Acidobacteriota</taxon>
        <taxon>Terriglobia</taxon>
        <taxon>Terriglobales</taxon>
        <taxon>Acidobacteriaceae</taxon>
        <taxon>Granulicella</taxon>
    </lineage>
</organism>
<keyword evidence="3" id="KW-1185">Reference proteome</keyword>
<dbReference type="HOGENOM" id="CLU_668627_0_0_0"/>
<dbReference type="EMBL" id="CP002480">
    <property type="protein sequence ID" value="ADW69881.1"/>
    <property type="molecule type" value="Genomic_DNA"/>
</dbReference>
<protein>
    <submittedName>
        <fullName evidence="2">Surface antigen variable number repeat-containing protein</fullName>
    </submittedName>
</protein>
<name>E8WYH5_GRATM</name>
<evidence type="ECO:0000313" key="2">
    <source>
        <dbReference type="EMBL" id="ADW69881.1"/>
    </source>
</evidence>
<dbReference type="RefSeq" id="WP_013581196.1">
    <property type="nucleotide sequence ID" value="NC_015064.1"/>
</dbReference>
<evidence type="ECO:0000256" key="1">
    <source>
        <dbReference type="SAM" id="SignalP"/>
    </source>
</evidence>
<keyword evidence="1" id="KW-0732">Signal</keyword>
<reference evidence="3" key="1">
    <citation type="submission" date="2011-01" db="EMBL/GenBank/DDBJ databases">
        <title>Complete sequence of chromosome of Acidobacterium sp. MP5ACTX9.</title>
        <authorList>
            <consortium name="US DOE Joint Genome Institute"/>
            <person name="Lucas S."/>
            <person name="Copeland A."/>
            <person name="Lapidus A."/>
            <person name="Cheng J.-F."/>
            <person name="Goodwin L."/>
            <person name="Pitluck S."/>
            <person name="Teshima H."/>
            <person name="Detter J.C."/>
            <person name="Han C."/>
            <person name="Tapia R."/>
            <person name="Land M."/>
            <person name="Hauser L."/>
            <person name="Kyrpides N."/>
            <person name="Ivanova N."/>
            <person name="Ovchinnikova G."/>
            <person name="Pagani I."/>
            <person name="Rawat S.R."/>
            <person name="Mannisto M."/>
            <person name="Haggblom M.M."/>
            <person name="Woyke T."/>
        </authorList>
    </citation>
    <scope>NUCLEOTIDE SEQUENCE [LARGE SCALE GENOMIC DNA]</scope>
    <source>
        <strain evidence="3">MP5ACTX9</strain>
    </source>
</reference>
<accession>E8WYH5</accession>
<dbReference type="KEGG" id="acm:AciX9_2858"/>
<feature type="chain" id="PRO_5003233982" evidence="1">
    <location>
        <begin position="17"/>
        <end position="411"/>
    </location>
</feature>
<gene>
    <name evidence="2" type="ordered locus">AciX9_2858</name>
</gene>
<evidence type="ECO:0000313" key="3">
    <source>
        <dbReference type="Proteomes" id="UP000000343"/>
    </source>
</evidence>
<feature type="signal peptide" evidence="1">
    <location>
        <begin position="1"/>
        <end position="16"/>
    </location>
</feature>
<dbReference type="PaxDb" id="1198114-AciX9_2858"/>
<dbReference type="AlphaFoldDB" id="E8WYH5"/>
<dbReference type="STRING" id="1198114.AciX9_2858"/>
<sequence length="411" mass="44198">MKFLLVLLLWCAPLMAQTYTFKTIMFEGASQYSQAELLAMSGLSTSKAVTNGDLQTALHKLDDTGFFSKINYKTDGQVLHITLEAIAGSQARKVTYTNFVIDTPEDLNTKVHQRLPAFNGTVPNTGEMEQQVARALEGILQERGIHATVTSIGGAEGDLKYSIASPEVVVGKIAVAGVDLGKDAKLATVRDRILGSPYTEGQSGEALRTNLMDTYQDLGYVNFSMGTIGHGAPVVSAERISVDLTGEAQVGALYIVGQVTAPAAEPRVDRGDLKKANQLKAGAPASRIEVMSTVARLGQVFEGHGYLDEKTSVDATKNDAAHTVSYVFRTVAGESYRFHALKTPGLTEQQDAEVRKSFTLVPGSLYDRSAIGALGTTAMRTICNGSPLRMGLQKDQKTHEVDVMFTCPGKR</sequence>